<feature type="transmembrane region" description="Helical" evidence="2">
    <location>
        <begin position="64"/>
        <end position="90"/>
    </location>
</feature>
<keyword evidence="2" id="KW-1133">Transmembrane helix</keyword>
<keyword evidence="4" id="KW-1185">Reference proteome</keyword>
<evidence type="ECO:0000313" key="4">
    <source>
        <dbReference type="Proteomes" id="UP000825935"/>
    </source>
</evidence>
<comment type="caution">
    <text evidence="3">The sequence shown here is derived from an EMBL/GenBank/DDBJ whole genome shotgun (WGS) entry which is preliminary data.</text>
</comment>
<feature type="region of interest" description="Disordered" evidence="1">
    <location>
        <begin position="1"/>
        <end position="52"/>
    </location>
</feature>
<keyword evidence="2" id="KW-0812">Transmembrane</keyword>
<keyword evidence="2" id="KW-0472">Membrane</keyword>
<feature type="transmembrane region" description="Helical" evidence="2">
    <location>
        <begin position="102"/>
        <end position="126"/>
    </location>
</feature>
<sequence length="610" mass="68882">MESERIEMTLLNTSQREEPSVSMRPKEESSRRQMGDGPSRDGARGSSNGSNRFEKEAHKAKFQALLVAALHKLSGVLGIMALTWATVVLLGGFVSDLSTWDFYLISALLLAESFRLFIIQIFIKIVSRILYREKRNPKEFEFTDKQSEVVSRLNFLGQVLSGSVAFLCFFFTIYRVAIRGSPPFSSEEGPKHMAPALYIFYTIVFLNCVIAILSSALHLLFRSFQNTNDKSNGNKEVNSLATFFDKIYRTAIEKGTTDAGEIDLLDFAFDKIASDLKRDIRPLVVRNVNKQMIQYMSGELGVLMTCQYLKGDDLWKRIAAANLPGFWKDNKEIPKNKELLFSLRDRVSGLGPDANASLNSIESLARFWSESLQQSKSPNHPFVINSTVDNGGNVLDTIVNLLLTTRSSLVFKVRAFEACCRDFRVRQYLYEQSSQHSEQQMDKAKMNVRLNELVVEEVTKHDGDHQEVAKNDDRCAVLSKTTLEQLCTTIVGVISPRSPNVRIPTRIYSARALMLLLRHVSESESHECKAAQAKASQALRNWVSSRLKPDHHDKDKVGYFAPADIEAAEKVRKWVDLKEDFKWTSWRVVDLDGDCKDMTSAQIAAIVDAS</sequence>
<name>A0A8T2T1B0_CERRI</name>
<protein>
    <submittedName>
        <fullName evidence="3">Uncharacterized protein</fullName>
    </submittedName>
</protein>
<evidence type="ECO:0000256" key="1">
    <source>
        <dbReference type="SAM" id="MobiDB-lite"/>
    </source>
</evidence>
<dbReference type="EMBL" id="CM035421">
    <property type="protein sequence ID" value="KAH7387395.1"/>
    <property type="molecule type" value="Genomic_DNA"/>
</dbReference>
<feature type="transmembrane region" description="Helical" evidence="2">
    <location>
        <begin position="155"/>
        <end position="178"/>
    </location>
</feature>
<reference evidence="3" key="1">
    <citation type="submission" date="2021-08" db="EMBL/GenBank/DDBJ databases">
        <title>WGS assembly of Ceratopteris richardii.</title>
        <authorList>
            <person name="Marchant D.B."/>
            <person name="Chen G."/>
            <person name="Jenkins J."/>
            <person name="Shu S."/>
            <person name="Leebens-Mack J."/>
            <person name="Grimwood J."/>
            <person name="Schmutz J."/>
            <person name="Soltis P."/>
            <person name="Soltis D."/>
            <person name="Chen Z.-H."/>
        </authorList>
    </citation>
    <scope>NUCLEOTIDE SEQUENCE</scope>
    <source>
        <strain evidence="3">Whitten #5841</strain>
        <tissue evidence="3">Leaf</tissue>
    </source>
</reference>
<feature type="compositionally biased region" description="Basic and acidic residues" evidence="1">
    <location>
        <begin position="15"/>
        <end position="43"/>
    </location>
</feature>
<dbReference type="PANTHER" id="PTHR33115:SF50">
    <property type="entry name" value="ARM REPEAT SUPERFAMILY PROTEIN"/>
    <property type="match status" value="1"/>
</dbReference>
<evidence type="ECO:0000256" key="2">
    <source>
        <dbReference type="SAM" id="Phobius"/>
    </source>
</evidence>
<gene>
    <name evidence="3" type="ORF">KP509_16G020900</name>
</gene>
<dbReference type="AlphaFoldDB" id="A0A8T2T1B0"/>
<accession>A0A8T2T1B0</accession>
<proteinExistence type="predicted"/>
<organism evidence="3 4">
    <name type="scientific">Ceratopteris richardii</name>
    <name type="common">Triangle waterfern</name>
    <dbReference type="NCBI Taxonomy" id="49495"/>
    <lineage>
        <taxon>Eukaryota</taxon>
        <taxon>Viridiplantae</taxon>
        <taxon>Streptophyta</taxon>
        <taxon>Embryophyta</taxon>
        <taxon>Tracheophyta</taxon>
        <taxon>Polypodiopsida</taxon>
        <taxon>Polypodiidae</taxon>
        <taxon>Polypodiales</taxon>
        <taxon>Pteridineae</taxon>
        <taxon>Pteridaceae</taxon>
        <taxon>Parkerioideae</taxon>
        <taxon>Ceratopteris</taxon>
    </lineage>
</organism>
<evidence type="ECO:0000313" key="3">
    <source>
        <dbReference type="EMBL" id="KAH7387395.1"/>
    </source>
</evidence>
<feature type="transmembrane region" description="Helical" evidence="2">
    <location>
        <begin position="198"/>
        <end position="221"/>
    </location>
</feature>
<dbReference type="OrthoDB" id="683358at2759"/>
<dbReference type="Proteomes" id="UP000825935">
    <property type="component" value="Chromosome 16"/>
</dbReference>
<dbReference type="PANTHER" id="PTHR33115">
    <property type="entry name" value="ARM REPEAT SUPERFAMILY PROTEIN"/>
    <property type="match status" value="1"/>
</dbReference>